<organism evidence="2 3">
    <name type="scientific">Paenibacillus vini</name>
    <dbReference type="NCBI Taxonomy" id="1476024"/>
    <lineage>
        <taxon>Bacteria</taxon>
        <taxon>Bacillati</taxon>
        <taxon>Bacillota</taxon>
        <taxon>Bacilli</taxon>
        <taxon>Bacillales</taxon>
        <taxon>Paenibacillaceae</taxon>
        <taxon>Paenibacillus</taxon>
    </lineage>
</organism>
<sequence length="66" mass="7168">MIASYISGAGILLVIYILSGFLVSKWLVSYFEASKVWIALGLILGLLLGITNIIFLIYKFIGGQDG</sequence>
<gene>
    <name evidence="2" type="ORF">J42TS3_05880</name>
</gene>
<feature type="transmembrane region" description="Helical" evidence="1">
    <location>
        <begin position="6"/>
        <end position="24"/>
    </location>
</feature>
<reference evidence="2 3" key="1">
    <citation type="submission" date="2021-03" db="EMBL/GenBank/DDBJ databases">
        <title>Antimicrobial resistance genes in bacteria isolated from Japanese honey, and their potential for conferring macrolide and lincosamide resistance in the American foulbrood pathogen Paenibacillus larvae.</title>
        <authorList>
            <person name="Okamoto M."/>
            <person name="Kumagai M."/>
            <person name="Kanamori H."/>
            <person name="Takamatsu D."/>
        </authorList>
    </citation>
    <scope>NUCLEOTIDE SEQUENCE [LARGE SCALE GENOMIC DNA]</scope>
    <source>
        <strain evidence="2 3">J42TS3</strain>
    </source>
</reference>
<accession>A0ABQ4M6C2</accession>
<proteinExistence type="predicted"/>
<name>A0ABQ4M6C2_9BACL</name>
<feature type="transmembrane region" description="Helical" evidence="1">
    <location>
        <begin position="36"/>
        <end position="61"/>
    </location>
</feature>
<keyword evidence="1" id="KW-1133">Transmembrane helix</keyword>
<evidence type="ECO:0000313" key="2">
    <source>
        <dbReference type="EMBL" id="GIP51553.1"/>
    </source>
</evidence>
<comment type="caution">
    <text evidence="2">The sequence shown here is derived from an EMBL/GenBank/DDBJ whole genome shotgun (WGS) entry which is preliminary data.</text>
</comment>
<evidence type="ECO:0000256" key="1">
    <source>
        <dbReference type="SAM" id="Phobius"/>
    </source>
</evidence>
<evidence type="ECO:0000313" key="3">
    <source>
        <dbReference type="Proteomes" id="UP000679992"/>
    </source>
</evidence>
<keyword evidence="3" id="KW-1185">Reference proteome</keyword>
<dbReference type="EMBL" id="BOSL01000001">
    <property type="protein sequence ID" value="GIP51553.1"/>
    <property type="molecule type" value="Genomic_DNA"/>
</dbReference>
<evidence type="ECO:0008006" key="4">
    <source>
        <dbReference type="Google" id="ProtNLM"/>
    </source>
</evidence>
<keyword evidence="1" id="KW-0812">Transmembrane</keyword>
<dbReference type="Pfam" id="PF09527">
    <property type="entry name" value="ATPase_gene1"/>
    <property type="match status" value="1"/>
</dbReference>
<dbReference type="Proteomes" id="UP000679992">
    <property type="component" value="Unassembled WGS sequence"/>
</dbReference>
<dbReference type="InterPro" id="IPR032820">
    <property type="entry name" value="ATPase_put"/>
</dbReference>
<protein>
    <recommendedName>
        <fullName evidence="4">ATPase F0F1</fullName>
    </recommendedName>
</protein>
<keyword evidence="1" id="KW-0472">Membrane</keyword>